<dbReference type="Gene3D" id="2.40.30.200">
    <property type="match status" value="1"/>
</dbReference>
<sequence>MAILEADYFSYAGEKSSDYGIRNIIIGSGLQEEPFLSEQRIKEVKIRGNDKPYYMGIERFPLTFPMSFIFEDNWDESEIRSVARWLSEQTYYQPLFFSNNINRIFYALPVESSQLIHNGLRQGYVTMTWRCDAPWSYSPIYETVHDFSNNTTEGTELIFTNYGDMPCEPELFIYKVGMGDISIVNQSDGSMEFKFSSLADSETVYVHNENQYIETDLPLTYRYENFNNQYLSLYRGVNRLKVYGNCQLKFRYRFRTIQG</sequence>
<reference evidence="2 3" key="1">
    <citation type="submission" date="2021-03" db="EMBL/GenBank/DDBJ databases">
        <title>Genomic Encyclopedia of Type Strains, Phase IV (KMG-IV): sequencing the most valuable type-strain genomes for metagenomic binning, comparative biology and taxonomic classification.</title>
        <authorList>
            <person name="Goeker M."/>
        </authorList>
    </citation>
    <scope>NUCLEOTIDE SEQUENCE [LARGE SCALE GENOMIC DNA]</scope>
    <source>
        <strain evidence="2 3">DSM 24738</strain>
    </source>
</reference>
<dbReference type="InterPro" id="IPR048276">
    <property type="entry name" value="Phage_tail-like_C"/>
</dbReference>
<dbReference type="Pfam" id="PF20753">
    <property type="entry name" value="DUF6558_C"/>
    <property type="match status" value="1"/>
</dbReference>
<evidence type="ECO:0000313" key="2">
    <source>
        <dbReference type="EMBL" id="MBP1932946.1"/>
    </source>
</evidence>
<dbReference type="EMBL" id="JAGGKT010000008">
    <property type="protein sequence ID" value="MBP1932946.1"/>
    <property type="molecule type" value="Genomic_DNA"/>
</dbReference>
<evidence type="ECO:0000313" key="3">
    <source>
        <dbReference type="Proteomes" id="UP001519343"/>
    </source>
</evidence>
<protein>
    <submittedName>
        <fullName evidence="2">Phage-related protein</fullName>
    </submittedName>
</protein>
<comment type="caution">
    <text evidence="2">The sequence shown here is derived from an EMBL/GenBank/DDBJ whole genome shotgun (WGS) entry which is preliminary data.</text>
</comment>
<dbReference type="Proteomes" id="UP001519343">
    <property type="component" value="Unassembled WGS sequence"/>
</dbReference>
<accession>A0ABS4GRR7</accession>
<feature type="domain" description="Phage tail-like C-terminal" evidence="1">
    <location>
        <begin position="145"/>
        <end position="252"/>
    </location>
</feature>
<proteinExistence type="predicted"/>
<name>A0ABS4GRR7_9BACL</name>
<gene>
    <name evidence="2" type="ORF">J2Z37_002957</name>
</gene>
<keyword evidence="3" id="KW-1185">Reference proteome</keyword>
<evidence type="ECO:0000259" key="1">
    <source>
        <dbReference type="Pfam" id="PF20753"/>
    </source>
</evidence>
<dbReference type="RefSeq" id="WP_209810968.1">
    <property type="nucleotide sequence ID" value="NZ_JAGGKT010000008.1"/>
</dbReference>
<organism evidence="2 3">
    <name type="scientific">Ammoniphilus resinae</name>
    <dbReference type="NCBI Taxonomy" id="861532"/>
    <lineage>
        <taxon>Bacteria</taxon>
        <taxon>Bacillati</taxon>
        <taxon>Bacillota</taxon>
        <taxon>Bacilli</taxon>
        <taxon>Bacillales</taxon>
        <taxon>Paenibacillaceae</taxon>
        <taxon>Aneurinibacillus group</taxon>
        <taxon>Ammoniphilus</taxon>
    </lineage>
</organism>